<reference evidence="9 12" key="2">
    <citation type="submission" date="2019-08" db="EMBL/GenBank/DDBJ databases">
        <title>The genome sequence of a newly discovered highly antifungal drug resistant Aspergillus species, Aspergillus tanneri NIH 1004.</title>
        <authorList>
            <person name="Mounaud S."/>
            <person name="Singh I."/>
            <person name="Joardar V."/>
            <person name="Pakala S."/>
            <person name="Pakala S."/>
            <person name="Venepally P."/>
            <person name="Chung J.K."/>
            <person name="Losada L."/>
            <person name="Nierman W.C."/>
        </authorList>
    </citation>
    <scope>NUCLEOTIDE SEQUENCE [LARGE SCALE GENOMIC DNA]</scope>
    <source>
        <strain evidence="9 12">NIH1004</strain>
    </source>
</reference>
<dbReference type="InterPro" id="IPR052337">
    <property type="entry name" value="SAT4-like"/>
</dbReference>
<dbReference type="VEuPathDB" id="FungiDB:EYZ11_004499"/>
<reference evidence="10 11" key="1">
    <citation type="submission" date="2019-03" db="EMBL/GenBank/DDBJ databases">
        <title>The genome sequence of a newly discovered highly antifungal drug resistant Aspergillus species, Aspergillus tanneri NIH 1004.</title>
        <authorList>
            <person name="Mounaud S."/>
            <person name="Singh I."/>
            <person name="Joardar V."/>
            <person name="Pakala S."/>
            <person name="Pakala S."/>
            <person name="Venepally P."/>
            <person name="Hoover J."/>
            <person name="Nierman W."/>
            <person name="Chung J."/>
            <person name="Losada L."/>
        </authorList>
    </citation>
    <scope>NUCLEOTIDE SEQUENCE [LARGE SCALE GENOMIC DNA]</scope>
    <source>
        <strain evidence="10 11">NIH1004</strain>
    </source>
</reference>
<comment type="similarity">
    <text evidence="5">Belongs to the SAT4 family.</text>
</comment>
<dbReference type="GO" id="GO:0016020">
    <property type="term" value="C:membrane"/>
    <property type="evidence" value="ECO:0007669"/>
    <property type="project" value="UniProtKB-SubCell"/>
</dbReference>
<keyword evidence="2 7" id="KW-0812">Transmembrane</keyword>
<keyword evidence="4 7" id="KW-0472">Membrane</keyword>
<dbReference type="PANTHER" id="PTHR33048:SF166">
    <property type="entry name" value="PTH11-LIKE INTEGRAL MEMBRANE PROTEIN"/>
    <property type="match status" value="1"/>
</dbReference>
<dbReference type="GeneID" id="54331880"/>
<dbReference type="Proteomes" id="UP000324241">
    <property type="component" value="Unassembled WGS sequence"/>
</dbReference>
<evidence type="ECO:0000256" key="2">
    <source>
        <dbReference type="ARBA" id="ARBA00022692"/>
    </source>
</evidence>
<evidence type="ECO:0000256" key="3">
    <source>
        <dbReference type="ARBA" id="ARBA00022989"/>
    </source>
</evidence>
<feature type="domain" description="Rhodopsin" evidence="8">
    <location>
        <begin position="23"/>
        <end position="259"/>
    </location>
</feature>
<dbReference type="OrthoDB" id="2988756at2759"/>
<feature type="transmembrane region" description="Helical" evidence="7">
    <location>
        <begin position="168"/>
        <end position="195"/>
    </location>
</feature>
<evidence type="ECO:0000256" key="1">
    <source>
        <dbReference type="ARBA" id="ARBA00004141"/>
    </source>
</evidence>
<feature type="region of interest" description="Disordered" evidence="6">
    <location>
        <begin position="269"/>
        <end position="310"/>
    </location>
</feature>
<evidence type="ECO:0000313" key="11">
    <source>
        <dbReference type="Proteomes" id="UP000308092"/>
    </source>
</evidence>
<dbReference type="InterPro" id="IPR049326">
    <property type="entry name" value="Rhodopsin_dom_fungi"/>
</dbReference>
<proteinExistence type="inferred from homology"/>
<feature type="transmembrane region" description="Helical" evidence="7">
    <location>
        <begin position="246"/>
        <end position="262"/>
    </location>
</feature>
<keyword evidence="3 7" id="KW-1133">Transmembrane helix</keyword>
<dbReference type="AlphaFoldDB" id="A0A4S3JKD3"/>
<feature type="transmembrane region" description="Helical" evidence="7">
    <location>
        <begin position="38"/>
        <end position="61"/>
    </location>
</feature>
<sequence length="347" mass="39243">MVQATLALLWAFTWVTVALIATRLLLRKVRRKAFVAGDYLSMAAILCALIRLALVHVIILWGTNNMAPKMRSEYPFTAQEIYQREIGSKLTLVNRIFYNSYLWLQKLVLLDTYRLLIRNLPWERPTLLVYMGLFAATYVTVQVVTFTECDPFNHYWQVLPDPGTCSRAQLQLIVVGVLNVVTDAMLIALPLPVLIMVKRSMMEKLQLTALFAIGFFIVAITIIRLPQNAQNSTKQVNRTTWASVELLAAAIVANAPVLYGFYHGHREESRSRATATSSGPHSSRDRALVSHDQPWEMNRVSHSRQPSMLGSKLAARPAHTYTEINGECGASVNTRNSWEMTRENHGR</sequence>
<comment type="subcellular location">
    <subcellularLocation>
        <location evidence="1">Membrane</location>
        <topology evidence="1">Multi-pass membrane protein</topology>
    </subcellularLocation>
</comment>
<dbReference type="EMBL" id="SOSA01000131">
    <property type="protein sequence ID" value="THC96039.1"/>
    <property type="molecule type" value="Genomic_DNA"/>
</dbReference>
<evidence type="ECO:0000313" key="10">
    <source>
        <dbReference type="EMBL" id="THC96039.1"/>
    </source>
</evidence>
<keyword evidence="11" id="KW-1185">Reference proteome</keyword>
<evidence type="ECO:0000313" key="12">
    <source>
        <dbReference type="Proteomes" id="UP000324241"/>
    </source>
</evidence>
<evidence type="ECO:0000313" key="9">
    <source>
        <dbReference type="EMBL" id="KAA8644967.1"/>
    </source>
</evidence>
<dbReference type="STRING" id="1220188.A0A4S3JKD3"/>
<evidence type="ECO:0000256" key="4">
    <source>
        <dbReference type="ARBA" id="ARBA00023136"/>
    </source>
</evidence>
<dbReference type="RefSeq" id="XP_033424328.1">
    <property type="nucleotide sequence ID" value="XM_033573776.1"/>
</dbReference>
<dbReference type="Proteomes" id="UP000308092">
    <property type="component" value="Unassembled WGS sequence"/>
</dbReference>
<evidence type="ECO:0000256" key="7">
    <source>
        <dbReference type="SAM" id="Phobius"/>
    </source>
</evidence>
<comment type="caution">
    <text evidence="10">The sequence shown here is derived from an EMBL/GenBank/DDBJ whole genome shotgun (WGS) entry which is preliminary data.</text>
</comment>
<dbReference type="EMBL" id="QUQM01000006">
    <property type="protein sequence ID" value="KAA8644967.1"/>
    <property type="molecule type" value="Genomic_DNA"/>
</dbReference>
<feature type="transmembrane region" description="Helical" evidence="7">
    <location>
        <begin position="207"/>
        <end position="226"/>
    </location>
</feature>
<dbReference type="PANTHER" id="PTHR33048">
    <property type="entry name" value="PTH11-LIKE INTEGRAL MEMBRANE PROTEIN (AFU_ORTHOLOGUE AFUA_5G11245)"/>
    <property type="match status" value="1"/>
</dbReference>
<evidence type="ECO:0000259" key="8">
    <source>
        <dbReference type="Pfam" id="PF20684"/>
    </source>
</evidence>
<dbReference type="Pfam" id="PF20684">
    <property type="entry name" value="Fung_rhodopsin"/>
    <property type="match status" value="1"/>
</dbReference>
<feature type="transmembrane region" description="Helical" evidence="7">
    <location>
        <begin position="128"/>
        <end position="148"/>
    </location>
</feature>
<protein>
    <recommendedName>
        <fullName evidence="8">Rhodopsin domain-containing protein</fullName>
    </recommendedName>
</protein>
<evidence type="ECO:0000256" key="6">
    <source>
        <dbReference type="SAM" id="MobiDB-lite"/>
    </source>
</evidence>
<feature type="compositionally biased region" description="Polar residues" evidence="6">
    <location>
        <begin position="272"/>
        <end position="281"/>
    </location>
</feature>
<gene>
    <name evidence="9" type="ORF">ATNIH1004_009178</name>
    <name evidence="10" type="ORF">EYZ11_004499</name>
</gene>
<accession>A0A4S3JKD3</accession>
<feature type="transmembrane region" description="Helical" evidence="7">
    <location>
        <begin position="6"/>
        <end position="26"/>
    </location>
</feature>
<evidence type="ECO:0000256" key="5">
    <source>
        <dbReference type="ARBA" id="ARBA00038359"/>
    </source>
</evidence>
<organism evidence="10 11">
    <name type="scientific">Aspergillus tanneri</name>
    <dbReference type="NCBI Taxonomy" id="1220188"/>
    <lineage>
        <taxon>Eukaryota</taxon>
        <taxon>Fungi</taxon>
        <taxon>Dikarya</taxon>
        <taxon>Ascomycota</taxon>
        <taxon>Pezizomycotina</taxon>
        <taxon>Eurotiomycetes</taxon>
        <taxon>Eurotiomycetidae</taxon>
        <taxon>Eurotiales</taxon>
        <taxon>Aspergillaceae</taxon>
        <taxon>Aspergillus</taxon>
        <taxon>Aspergillus subgen. Circumdati</taxon>
    </lineage>
</organism>
<name>A0A4S3JKD3_9EURO</name>